<evidence type="ECO:0000256" key="1">
    <source>
        <dbReference type="RuleBase" id="RU000441"/>
    </source>
</evidence>
<proteinExistence type="inferred from homology"/>
<dbReference type="InterPro" id="IPR002020">
    <property type="entry name" value="Citrate_synthase"/>
</dbReference>
<accession>A0A7S3UAX1</accession>
<dbReference type="PRINTS" id="PR00143">
    <property type="entry name" value="CITRTSNTHASE"/>
</dbReference>
<dbReference type="Gene3D" id="1.10.580.10">
    <property type="entry name" value="Citrate Synthase, domain 1"/>
    <property type="match status" value="2"/>
</dbReference>
<gene>
    <name evidence="2" type="ORF">PSAL00342_LOCUS1442</name>
</gene>
<dbReference type="Pfam" id="PF00285">
    <property type="entry name" value="Citrate_synt"/>
    <property type="match status" value="1"/>
</dbReference>
<dbReference type="SUPFAM" id="SSF48256">
    <property type="entry name" value="Citrate synthase"/>
    <property type="match status" value="1"/>
</dbReference>
<protein>
    <recommendedName>
        <fullName evidence="1">Citrate synthase</fullName>
    </recommendedName>
</protein>
<keyword evidence="1" id="KW-0808">Transferase</keyword>
<evidence type="ECO:0000313" key="2">
    <source>
        <dbReference type="EMBL" id="CAE0607625.1"/>
    </source>
</evidence>
<dbReference type="GO" id="GO:0046912">
    <property type="term" value="F:acyltransferase activity, acyl groups converted into alkyl on transfer"/>
    <property type="evidence" value="ECO:0007669"/>
    <property type="project" value="InterPro"/>
</dbReference>
<reference evidence="2" key="1">
    <citation type="submission" date="2021-01" db="EMBL/GenBank/DDBJ databases">
        <authorList>
            <person name="Corre E."/>
            <person name="Pelletier E."/>
            <person name="Niang G."/>
            <person name="Scheremetjew M."/>
            <person name="Finn R."/>
            <person name="Kale V."/>
            <person name="Holt S."/>
            <person name="Cochrane G."/>
            <person name="Meng A."/>
            <person name="Brown T."/>
            <person name="Cohen L."/>
        </authorList>
    </citation>
    <scope>NUCLEOTIDE SEQUENCE</scope>
    <source>
        <strain evidence="2">CCMP1897</strain>
    </source>
</reference>
<dbReference type="PROSITE" id="PS00480">
    <property type="entry name" value="CITRATE_SYNTHASE"/>
    <property type="match status" value="1"/>
</dbReference>
<dbReference type="InterPro" id="IPR016142">
    <property type="entry name" value="Citrate_synth-like_lrg_a-sub"/>
</dbReference>
<dbReference type="EMBL" id="HBIS01001634">
    <property type="protein sequence ID" value="CAE0607625.1"/>
    <property type="molecule type" value="Transcribed_RNA"/>
</dbReference>
<name>A0A7S3UAX1_9CHLO</name>
<dbReference type="PANTHER" id="PTHR42871">
    <property type="entry name" value="CITRATE SYNTHASE"/>
    <property type="match status" value="1"/>
</dbReference>
<dbReference type="PANTHER" id="PTHR42871:SF1">
    <property type="entry name" value="CITRATE SYNTHASE"/>
    <property type="match status" value="1"/>
</dbReference>
<dbReference type="AlphaFoldDB" id="A0A7S3UAX1"/>
<dbReference type="InterPro" id="IPR036969">
    <property type="entry name" value="Citrate_synthase_sf"/>
</dbReference>
<organism evidence="2">
    <name type="scientific">Picocystis salinarum</name>
    <dbReference type="NCBI Taxonomy" id="88271"/>
    <lineage>
        <taxon>Eukaryota</taxon>
        <taxon>Viridiplantae</taxon>
        <taxon>Chlorophyta</taxon>
        <taxon>Picocystophyceae</taxon>
        <taxon>Picocystales</taxon>
        <taxon>Picocystaceae</taxon>
        <taxon>Picocystis</taxon>
    </lineage>
</organism>
<dbReference type="InterPro" id="IPR019810">
    <property type="entry name" value="Citrate_synthase_AS"/>
</dbReference>
<comment type="similarity">
    <text evidence="1">Belongs to the citrate synthase family.</text>
</comment>
<sequence>MIAKMPTIAAIAYKTAKGQPIMYPRNDLSLVENFLYMMFAVPSEEFLIDPVKARALEIILILHMDHEQNASTSTVRGAGSSQANPFACIASGIAALWGPAHGGANEAVLSMLEEIETVDAIPEFLFKVKNKIGSRRLMGFGHRVYKTWDPRAEIMKETCDQVLRKLDRNDPLLDIAQALEQIALNDEYFKSRNLYPNVDFYSGITLRALGIPRSMFTVLFAVARTVGWVAQWREMACERTRICRPRQMYMGEMRRKVPQDIFPEQQWPVEDESTVLRAKSPGLNPAPSRLLGRTVSVKWNPNQHV</sequence>